<accession>A0A4Z0HSZ3</accession>
<name>A0A4Z0HSZ3_MYCPR</name>
<dbReference type="Proteomes" id="UP000297792">
    <property type="component" value="Unassembled WGS sequence"/>
</dbReference>
<proteinExistence type="predicted"/>
<evidence type="ECO:0000313" key="1">
    <source>
        <dbReference type="EMBL" id="TGB40973.1"/>
    </source>
</evidence>
<dbReference type="EMBL" id="RWKA01000009">
    <property type="protein sequence ID" value="TGB40973.1"/>
    <property type="molecule type" value="Genomic_DNA"/>
</dbReference>
<organism evidence="1 2">
    <name type="scientific">Mycolicibacterium peregrinum</name>
    <name type="common">Mycobacterium peregrinum</name>
    <dbReference type="NCBI Taxonomy" id="43304"/>
    <lineage>
        <taxon>Bacteria</taxon>
        <taxon>Bacillati</taxon>
        <taxon>Actinomycetota</taxon>
        <taxon>Actinomycetes</taxon>
        <taxon>Mycobacteriales</taxon>
        <taxon>Mycobacteriaceae</taxon>
        <taxon>Mycolicibacterium</taxon>
    </lineage>
</organism>
<evidence type="ECO:0000313" key="2">
    <source>
        <dbReference type="Proteomes" id="UP000297792"/>
    </source>
</evidence>
<reference evidence="1 2" key="1">
    <citation type="submission" date="2018-12" db="EMBL/GenBank/DDBJ databases">
        <title>Draft genome sequences of Mycolicibacterium peregrinum isolated from a pig with lymphadenitis and from soil on the same Japanese pig farm.</title>
        <authorList>
            <person name="Komatsu T."/>
            <person name="Ohya K."/>
            <person name="Sawai K."/>
            <person name="Odoi J.O."/>
            <person name="Otsu K."/>
            <person name="Ota A."/>
            <person name="Ito T."/>
            <person name="Kawai M."/>
            <person name="Maruyama F."/>
        </authorList>
    </citation>
    <scope>NUCLEOTIDE SEQUENCE [LARGE SCALE GENOMIC DNA]</scope>
    <source>
        <strain evidence="1 2">138</strain>
    </source>
</reference>
<sequence length="94" mass="10546">MTADPVDPLWLRRVVLPAALPNLTVRHSADVRQAQEFMVLLEAEMADLQEQLTAIDGRVNEGRPGALHHQGVVRARLNEVRRLLDGLIFRFPSA</sequence>
<protein>
    <submittedName>
        <fullName evidence="1">Uncharacterized protein</fullName>
    </submittedName>
</protein>
<dbReference type="RefSeq" id="WP_135360517.1">
    <property type="nucleotide sequence ID" value="NZ_RWJZ01000006.1"/>
</dbReference>
<gene>
    <name evidence="1" type="ORF">EJD98_17500</name>
</gene>
<comment type="caution">
    <text evidence="1">The sequence shown here is derived from an EMBL/GenBank/DDBJ whole genome shotgun (WGS) entry which is preliminary data.</text>
</comment>
<keyword evidence="2" id="KW-1185">Reference proteome</keyword>
<dbReference type="AlphaFoldDB" id="A0A4Z0HSZ3"/>